<dbReference type="SMART" id="SM00186">
    <property type="entry name" value="FBG"/>
    <property type="match status" value="1"/>
</dbReference>
<dbReference type="InterPro" id="IPR002181">
    <property type="entry name" value="Fibrinogen_a/b/g_C_dom"/>
</dbReference>
<sequence>MRRIIIYVVLILILQGIITSATVTGNETYQLSEQIKQYCGSYTINFVQPMLDYFQNMKEKLQHSEAKDAIIKDLRAKLVYQEINGALIKQLRDQVELQNGIINNLSANSRVIENYGRCKDELAEKSLKLGLLDTRGQKQNPNLFNDVQSFQIKVDKLNQLKSQNHNSNESELSKNYDKCKIELTDKTYKLGQLNSQIQINSNVYNDLQSCRIEVDKLNQLQSKSQNDFNQTSVLTANLELSKNYDTCKIELADKTYKLGQLNSQVQQQNSNVYNHLQSCRIEVGKLNQLQSENVELAKNAVKCNNELVEKTYKLRQLDVQVQLLNSNAHNDLQLCRTEVEKLNQLQSQIDLRPTNQLAAKTKISEYYDQCREELQHKSNNLEICEVELKTLNSGLTEKNKSLLRYITNFENATKYQKTIELQLEEAQTKLLNTEVDQQFCQDKVQKLEKLTQYEFPASCMPFEQDPGVHKIQVSGLDPFDVLCDSETAGPGWTVIQQRVGGNENFNRDWATYRNGFGSLNSDFFLGLEKIHQLTRSRRHELYVHLVGLNGTIRYAYYDDFKIANEKNDYALSLGEFEGDNLDALRLRESVRFSTFDRDNDLDAGDCAFTFESGWWYTHCYNCNLNAVYGPDLMWRKSFILKEAKMLIRPLAPLYN</sequence>
<dbReference type="Gene3D" id="3.90.215.10">
    <property type="entry name" value="Gamma Fibrinogen, chain A, domain 1"/>
    <property type="match status" value="1"/>
</dbReference>
<keyword evidence="1" id="KW-0732">Signal</keyword>
<dbReference type="AlphaFoldDB" id="A0A6P8WXD7"/>
<dbReference type="PROSITE" id="PS51406">
    <property type="entry name" value="FIBRINOGEN_C_2"/>
    <property type="match status" value="1"/>
</dbReference>
<dbReference type="Pfam" id="PF00147">
    <property type="entry name" value="Fibrinogen_C"/>
    <property type="match status" value="1"/>
</dbReference>
<dbReference type="CDD" id="cd00087">
    <property type="entry name" value="FReD"/>
    <property type="match status" value="1"/>
</dbReference>
<dbReference type="InterPro" id="IPR050373">
    <property type="entry name" value="Fibrinogen_C-term_domain"/>
</dbReference>
<dbReference type="InterPro" id="IPR014716">
    <property type="entry name" value="Fibrinogen_a/b/g_C_1"/>
</dbReference>
<evidence type="ECO:0000259" key="2">
    <source>
        <dbReference type="PROSITE" id="PS51406"/>
    </source>
</evidence>
<evidence type="ECO:0000313" key="4">
    <source>
        <dbReference type="RefSeq" id="XP_034108411.1"/>
    </source>
</evidence>
<dbReference type="Proteomes" id="UP000515160">
    <property type="component" value="Chromosome 3"/>
</dbReference>
<proteinExistence type="predicted"/>
<evidence type="ECO:0000256" key="1">
    <source>
        <dbReference type="SAM" id="SignalP"/>
    </source>
</evidence>
<dbReference type="GO" id="GO:0005615">
    <property type="term" value="C:extracellular space"/>
    <property type="evidence" value="ECO:0007669"/>
    <property type="project" value="TreeGrafter"/>
</dbReference>
<dbReference type="OrthoDB" id="6145874at2759"/>
<accession>A0A6P8WXD7</accession>
<feature type="chain" id="PRO_5027560124" evidence="1">
    <location>
        <begin position="21"/>
        <end position="655"/>
    </location>
</feature>
<feature type="signal peptide" evidence="1">
    <location>
        <begin position="1"/>
        <end position="20"/>
    </location>
</feature>
<gene>
    <name evidence="4" type="primary">LOC117570709</name>
</gene>
<keyword evidence="3" id="KW-1185">Reference proteome</keyword>
<dbReference type="PANTHER" id="PTHR19143">
    <property type="entry name" value="FIBRINOGEN/TENASCIN/ANGIOPOEITIN"/>
    <property type="match status" value="1"/>
</dbReference>
<dbReference type="InterPro" id="IPR036056">
    <property type="entry name" value="Fibrinogen-like_C"/>
</dbReference>
<feature type="domain" description="Fibrinogen C-terminal" evidence="2">
    <location>
        <begin position="450"/>
        <end position="651"/>
    </location>
</feature>
<dbReference type="PANTHER" id="PTHR19143:SF458">
    <property type="entry name" value="FIBRINOGEN C-TERMINAL DOMAIN-CONTAINING PROTEIN-RELATED"/>
    <property type="match status" value="1"/>
</dbReference>
<evidence type="ECO:0000313" key="3">
    <source>
        <dbReference type="Proteomes" id="UP000515160"/>
    </source>
</evidence>
<dbReference type="RefSeq" id="XP_034108411.1">
    <property type="nucleotide sequence ID" value="XM_034252520.2"/>
</dbReference>
<reference evidence="4" key="1">
    <citation type="submission" date="2025-08" db="UniProtKB">
        <authorList>
            <consortium name="RefSeq"/>
        </authorList>
    </citation>
    <scope>IDENTIFICATION</scope>
    <source>
        <strain evidence="4">15112-1751.03</strain>
        <tissue evidence="4">Whole Adult</tissue>
    </source>
</reference>
<dbReference type="GeneID" id="117570709"/>
<dbReference type="SUPFAM" id="SSF56496">
    <property type="entry name" value="Fibrinogen C-terminal domain-like"/>
    <property type="match status" value="1"/>
</dbReference>
<organism evidence="3 4">
    <name type="scientific">Drosophila albomicans</name>
    <name type="common">Fruit fly</name>
    <dbReference type="NCBI Taxonomy" id="7291"/>
    <lineage>
        <taxon>Eukaryota</taxon>
        <taxon>Metazoa</taxon>
        <taxon>Ecdysozoa</taxon>
        <taxon>Arthropoda</taxon>
        <taxon>Hexapoda</taxon>
        <taxon>Insecta</taxon>
        <taxon>Pterygota</taxon>
        <taxon>Neoptera</taxon>
        <taxon>Endopterygota</taxon>
        <taxon>Diptera</taxon>
        <taxon>Brachycera</taxon>
        <taxon>Muscomorpha</taxon>
        <taxon>Ephydroidea</taxon>
        <taxon>Drosophilidae</taxon>
        <taxon>Drosophila</taxon>
    </lineage>
</organism>
<name>A0A6P8WXD7_DROAB</name>
<protein>
    <submittedName>
        <fullName evidence="4">Angiopoietin-4-like</fullName>
    </submittedName>
</protein>